<proteinExistence type="predicted"/>
<reference evidence="1 2" key="1">
    <citation type="submission" date="2019-05" db="EMBL/GenBank/DDBJ databases">
        <title>Another draft genome of Portunus trituberculatus and its Hox gene families provides insights of decapod evolution.</title>
        <authorList>
            <person name="Jeong J.-H."/>
            <person name="Song I."/>
            <person name="Kim S."/>
            <person name="Choi T."/>
            <person name="Kim D."/>
            <person name="Ryu S."/>
            <person name="Kim W."/>
        </authorList>
    </citation>
    <scope>NUCLEOTIDE SEQUENCE [LARGE SCALE GENOMIC DNA]</scope>
    <source>
        <tissue evidence="1">Muscle</tissue>
    </source>
</reference>
<evidence type="ECO:0000313" key="2">
    <source>
        <dbReference type="Proteomes" id="UP000324222"/>
    </source>
</evidence>
<name>A0A5B7IP72_PORTR</name>
<protein>
    <submittedName>
        <fullName evidence="1">Uncharacterized protein</fullName>
    </submittedName>
</protein>
<organism evidence="1 2">
    <name type="scientific">Portunus trituberculatus</name>
    <name type="common">Swimming crab</name>
    <name type="synonym">Neptunus trituberculatus</name>
    <dbReference type="NCBI Taxonomy" id="210409"/>
    <lineage>
        <taxon>Eukaryota</taxon>
        <taxon>Metazoa</taxon>
        <taxon>Ecdysozoa</taxon>
        <taxon>Arthropoda</taxon>
        <taxon>Crustacea</taxon>
        <taxon>Multicrustacea</taxon>
        <taxon>Malacostraca</taxon>
        <taxon>Eumalacostraca</taxon>
        <taxon>Eucarida</taxon>
        <taxon>Decapoda</taxon>
        <taxon>Pleocyemata</taxon>
        <taxon>Brachyura</taxon>
        <taxon>Eubrachyura</taxon>
        <taxon>Portunoidea</taxon>
        <taxon>Portunidae</taxon>
        <taxon>Portuninae</taxon>
        <taxon>Portunus</taxon>
    </lineage>
</organism>
<sequence length="79" mass="8934">MFQPLKVTQTISKTSKMNKVLTKTNVVLPGSLSHNMHHEDTTTTTTTTTTRSRVFTLKVVLSSHEQDTQVFRGGKKRLF</sequence>
<gene>
    <name evidence="1" type="ORF">E2C01_079007</name>
</gene>
<dbReference type="AlphaFoldDB" id="A0A5B7IP72"/>
<evidence type="ECO:0000313" key="1">
    <source>
        <dbReference type="EMBL" id="MPC84275.1"/>
    </source>
</evidence>
<accession>A0A5B7IP72</accession>
<comment type="caution">
    <text evidence="1">The sequence shown here is derived from an EMBL/GenBank/DDBJ whole genome shotgun (WGS) entry which is preliminary data.</text>
</comment>
<dbReference type="EMBL" id="VSRR010064995">
    <property type="protein sequence ID" value="MPC84275.1"/>
    <property type="molecule type" value="Genomic_DNA"/>
</dbReference>
<dbReference type="Proteomes" id="UP000324222">
    <property type="component" value="Unassembled WGS sequence"/>
</dbReference>
<keyword evidence="2" id="KW-1185">Reference proteome</keyword>